<keyword evidence="3" id="KW-1185">Reference proteome</keyword>
<comment type="caution">
    <text evidence="2">The sequence shown here is derived from an EMBL/GenBank/DDBJ whole genome shotgun (WGS) entry which is preliminary data.</text>
</comment>
<dbReference type="HOGENOM" id="CLU_043708_0_0_1"/>
<evidence type="ECO:0000313" key="2">
    <source>
        <dbReference type="EMBL" id="CCH44136.1"/>
    </source>
</evidence>
<name>K0KMC2_WICCF</name>
<keyword evidence="1" id="KW-0472">Membrane</keyword>
<protein>
    <submittedName>
        <fullName evidence="2">Uncharacterized protein</fullName>
    </submittedName>
</protein>
<dbReference type="InParanoid" id="K0KMC2"/>
<keyword evidence="1" id="KW-0812">Transmembrane</keyword>
<keyword evidence="1" id="KW-1133">Transmembrane helix</keyword>
<accession>K0KMC2</accession>
<evidence type="ECO:0000256" key="1">
    <source>
        <dbReference type="SAM" id="Phobius"/>
    </source>
</evidence>
<dbReference type="Proteomes" id="UP000009328">
    <property type="component" value="Unassembled WGS sequence"/>
</dbReference>
<proteinExistence type="predicted"/>
<dbReference type="AlphaFoldDB" id="K0KMC2"/>
<evidence type="ECO:0000313" key="3">
    <source>
        <dbReference type="Proteomes" id="UP000009328"/>
    </source>
</evidence>
<sequence length="496" mass="58968">MVWISHHIFAALLFLVNDIIREIAPNLHRWIYIDSFDPKDGMTFSTRFMITKVRPILILFWRIKVFFYHIRFWISVIFEWLFVIRFKKMNVSLYTLKSKNPSTTIGSTTISQDQAPSNFGDIFPYEIWDRITDFQTAGRCTLTRLNKAFYNEFSHKIYKDYSDIQILLVLSSTQKMKDNDACFLKYGPDFPHKWYDGYQIYLRNKESKKFEYEFLEVKTCKEYVEEATCILPKMITSPERVMFLLNTVMKRPGSLLKKQIKRMSMDISILTGYHDLFNSGDSPFRVQLEEGSQNPSLNLIEFESPELYSVDVHDYFDGCRWTNDGVLTSWERFDRDAWKSSNMKFPGSVYFKELANVSAMFDSYRFNERNDMLSVDDVESFRKNNSMNNHSNYYEYIHDLRVFRFYDEIAHFAAQQSYTIEIIKRQFKTKLETQTIISKIINTVSCMRKNDPEMSLFINGVEPVRSGIKHRRLKSSFGTLSTFKSQMILLNRRRDY</sequence>
<feature type="transmembrane region" description="Helical" evidence="1">
    <location>
        <begin position="65"/>
        <end position="84"/>
    </location>
</feature>
<dbReference type="EMBL" id="CAIF01000108">
    <property type="protein sequence ID" value="CCH44136.1"/>
    <property type="molecule type" value="Genomic_DNA"/>
</dbReference>
<reference evidence="2 3" key="1">
    <citation type="journal article" date="2012" name="Eukaryot. Cell">
        <title>Draft genome sequence of Wickerhamomyces ciferrii NRRL Y-1031 F-60-10.</title>
        <authorList>
            <person name="Schneider J."/>
            <person name="Andrea H."/>
            <person name="Blom J."/>
            <person name="Jaenicke S."/>
            <person name="Ruckert C."/>
            <person name="Schorsch C."/>
            <person name="Szczepanowski R."/>
            <person name="Farwick M."/>
            <person name="Goesmann A."/>
            <person name="Puhler A."/>
            <person name="Schaffer S."/>
            <person name="Tauch A."/>
            <person name="Kohler T."/>
            <person name="Brinkrolf K."/>
        </authorList>
    </citation>
    <scope>NUCLEOTIDE SEQUENCE [LARGE SCALE GENOMIC DNA]</scope>
    <source>
        <strain evidence="3">ATCC 14091 / BCRC 22168 / CBS 111 / JCM 3599 / NBRC 0793 / NRRL Y-1031 F-60-10</strain>
    </source>
</reference>
<gene>
    <name evidence="2" type="ORF">BN7_3694</name>
</gene>
<organism evidence="2 3">
    <name type="scientific">Wickerhamomyces ciferrii (strain ATCC 14091 / BCRC 22168 / CBS 111 / JCM 3599 / NBRC 0793 / NRRL Y-1031 F-60-10)</name>
    <name type="common">Yeast</name>
    <name type="synonym">Pichia ciferrii</name>
    <dbReference type="NCBI Taxonomy" id="1206466"/>
    <lineage>
        <taxon>Eukaryota</taxon>
        <taxon>Fungi</taxon>
        <taxon>Dikarya</taxon>
        <taxon>Ascomycota</taxon>
        <taxon>Saccharomycotina</taxon>
        <taxon>Saccharomycetes</taxon>
        <taxon>Phaffomycetales</taxon>
        <taxon>Wickerhamomycetaceae</taxon>
        <taxon>Wickerhamomyces</taxon>
    </lineage>
</organism>